<dbReference type="RefSeq" id="WP_074225694.1">
    <property type="nucleotide sequence ID" value="NZ_FSRC01000002.1"/>
</dbReference>
<accession>A0A1N6G1Y1</accession>
<dbReference type="EMBL" id="FSRC01000002">
    <property type="protein sequence ID" value="SIO01451.1"/>
    <property type="molecule type" value="Genomic_DNA"/>
</dbReference>
<dbReference type="OrthoDB" id="905286at2"/>
<protein>
    <submittedName>
        <fullName evidence="1">Uncharacterized protein</fullName>
    </submittedName>
</protein>
<reference evidence="2" key="1">
    <citation type="submission" date="2016-11" db="EMBL/GenBank/DDBJ databases">
        <authorList>
            <person name="Varghese N."/>
            <person name="Submissions S."/>
        </authorList>
    </citation>
    <scope>NUCLEOTIDE SEQUENCE [LARGE SCALE GENOMIC DNA]</scope>
    <source>
        <strain evidence="2">DSM 15292</strain>
    </source>
</reference>
<dbReference type="STRING" id="226505.SAMN05444394_2901"/>
<evidence type="ECO:0000313" key="1">
    <source>
        <dbReference type="EMBL" id="SIO01451.1"/>
    </source>
</evidence>
<name>A0A1N6G1Y1_9BACT</name>
<sequence length="721" mass="81766">MGLFDFPRIHFSGKIDINVPTINNSYYFPLTMYDQTRSKAFLPPRLYFSDPAIPEKVKPTINPKIIHDVENGYWYIEVEPINTIDKLRDWCRNPLGKDSKALDVAYNPYYEAADKDLGKVEGADLIGNPPGYWNMYGDMSVKMYDTKVAGVQTYQGGKVNTWTENNPSQTKEIGELLTCAFNLDTKPDSGISTAVIAETISSQSIYANIFCSSVNLFKETEPDQVFLQGKPFRFSAMIYGSWRVVNWLPAMAGSARWVSSIPMDSIPNSEQSKLISFFESQNNYDGRPLKGVFVSFSTFEVFENRYDPELYQPEGIIKNPAQATTVGSISPWYEEDMKSAVSGRNLIALNTQPIFTNTGNDGKIPIQLTPAIASNRKLSETLSIFSVDMGNSWPELMDPPFQVDKVQPAKRGEATFETLNLGTLSFRTGPDSSSEFASIQVDPMNNPLSKVFAQGCLFDFVITDPATIDTIENEYIYVYGLIDGSEKLVLKESTYMILTDEKGLYGEEGDDPDEGYMSFSEQKQPCRLRIFQRGKPIVQPIEIYIAEYIVPEAANDPLKGPDNVWTQQVADTDIVHLVSNQIKIKNTAVYYFVYKGQYPDDVIPTFTTSNYTIMDTGSFATLRVYPKKDYEKYTNPNHPEYAPPTFEVMYEEVFKLYDVVYPIMAEIHPFTKEAWENGIMAGMVKQRTNPSLWDDVLYMGRSRELSRSQRELILAWAKKYE</sequence>
<gene>
    <name evidence="1" type="ORF">SAMN05444394_2901</name>
</gene>
<organism evidence="1 2">
    <name type="scientific">Algoriphagus halophilus</name>
    <dbReference type="NCBI Taxonomy" id="226505"/>
    <lineage>
        <taxon>Bacteria</taxon>
        <taxon>Pseudomonadati</taxon>
        <taxon>Bacteroidota</taxon>
        <taxon>Cytophagia</taxon>
        <taxon>Cytophagales</taxon>
        <taxon>Cyclobacteriaceae</taxon>
        <taxon>Algoriphagus</taxon>
    </lineage>
</organism>
<dbReference type="AlphaFoldDB" id="A0A1N6G1Y1"/>
<evidence type="ECO:0000313" key="2">
    <source>
        <dbReference type="Proteomes" id="UP000185221"/>
    </source>
</evidence>
<keyword evidence="2" id="KW-1185">Reference proteome</keyword>
<proteinExistence type="predicted"/>
<dbReference type="Proteomes" id="UP000185221">
    <property type="component" value="Unassembled WGS sequence"/>
</dbReference>